<feature type="region of interest" description="Disordered" evidence="2">
    <location>
        <begin position="414"/>
        <end position="476"/>
    </location>
</feature>
<name>A0ABY2H6M6_9HYPO</name>
<keyword evidence="6" id="KW-1185">Reference proteome</keyword>
<dbReference type="PANTHER" id="PTHR46734">
    <property type="entry name" value="TELOMERIC REPEAT-BINDING FACTOR 1 TERF1"/>
    <property type="match status" value="1"/>
</dbReference>
<dbReference type="RefSeq" id="XP_073559530.1">
    <property type="nucleotide sequence ID" value="XM_073702022.1"/>
</dbReference>
<organism evidence="5 6">
    <name type="scientific">Trichoderma ghanense</name>
    <dbReference type="NCBI Taxonomy" id="65468"/>
    <lineage>
        <taxon>Eukaryota</taxon>
        <taxon>Fungi</taxon>
        <taxon>Dikarya</taxon>
        <taxon>Ascomycota</taxon>
        <taxon>Pezizomycotina</taxon>
        <taxon>Sordariomycetes</taxon>
        <taxon>Hypocreomycetidae</taxon>
        <taxon>Hypocreales</taxon>
        <taxon>Hypocreaceae</taxon>
        <taxon>Trichoderma</taxon>
    </lineage>
</organism>
<dbReference type="CDD" id="cd11660">
    <property type="entry name" value="SANT_TRF"/>
    <property type="match status" value="1"/>
</dbReference>
<feature type="domain" description="Myb-like" evidence="3">
    <location>
        <begin position="347"/>
        <end position="400"/>
    </location>
</feature>
<evidence type="ECO:0000256" key="2">
    <source>
        <dbReference type="SAM" id="MobiDB-lite"/>
    </source>
</evidence>
<dbReference type="InterPro" id="IPR009057">
    <property type="entry name" value="Homeodomain-like_sf"/>
</dbReference>
<gene>
    <name evidence="5" type="ORF">CCMA1212_004728</name>
</gene>
<evidence type="ECO:0000256" key="1">
    <source>
        <dbReference type="ARBA" id="ARBA00023242"/>
    </source>
</evidence>
<dbReference type="Gene3D" id="1.10.10.60">
    <property type="entry name" value="Homeodomain-like"/>
    <property type="match status" value="2"/>
</dbReference>
<dbReference type="PROSITE" id="PS51294">
    <property type="entry name" value="HTH_MYB"/>
    <property type="match status" value="1"/>
</dbReference>
<feature type="compositionally biased region" description="Basic residues" evidence="2">
    <location>
        <begin position="342"/>
        <end position="353"/>
    </location>
</feature>
<protein>
    <submittedName>
        <fullName evidence="5">Telobox protein 1</fullName>
    </submittedName>
</protein>
<dbReference type="PROSITE" id="PS50090">
    <property type="entry name" value="MYB_LIKE"/>
    <property type="match status" value="1"/>
</dbReference>
<feature type="region of interest" description="Disordered" evidence="2">
    <location>
        <begin position="319"/>
        <end position="360"/>
    </location>
</feature>
<feature type="domain" description="HTH myb-type" evidence="4">
    <location>
        <begin position="347"/>
        <end position="406"/>
    </location>
</feature>
<feature type="compositionally biased region" description="Polar residues" evidence="2">
    <location>
        <begin position="428"/>
        <end position="437"/>
    </location>
</feature>
<feature type="compositionally biased region" description="Pro residues" evidence="2">
    <location>
        <begin position="325"/>
        <end position="335"/>
    </location>
</feature>
<feature type="compositionally biased region" description="Low complexity" evidence="2">
    <location>
        <begin position="625"/>
        <end position="634"/>
    </location>
</feature>
<dbReference type="EMBL" id="PPTA01000005">
    <property type="protein sequence ID" value="TFB03329.1"/>
    <property type="molecule type" value="Genomic_DNA"/>
</dbReference>
<feature type="compositionally biased region" description="Low complexity" evidence="2">
    <location>
        <begin position="106"/>
        <end position="123"/>
    </location>
</feature>
<dbReference type="InterPro" id="IPR001005">
    <property type="entry name" value="SANT/Myb"/>
</dbReference>
<evidence type="ECO:0000313" key="5">
    <source>
        <dbReference type="EMBL" id="TFB03329.1"/>
    </source>
</evidence>
<dbReference type="PANTHER" id="PTHR46734:SF1">
    <property type="entry name" value="TELOMERIC REPEAT-BINDING FACTOR 1"/>
    <property type="match status" value="1"/>
</dbReference>
<evidence type="ECO:0000313" key="6">
    <source>
        <dbReference type="Proteomes" id="UP001642720"/>
    </source>
</evidence>
<dbReference type="GeneID" id="300576472"/>
<feature type="region of interest" description="Disordered" evidence="2">
    <location>
        <begin position="601"/>
        <end position="668"/>
    </location>
</feature>
<dbReference type="CDD" id="cd00167">
    <property type="entry name" value="SANT"/>
    <property type="match status" value="1"/>
</dbReference>
<sequence>MATIEPRLIHLLNDPTTPEAPNTEAISTESITAEGITAEGINPEGINPEVLDAEAPNTEVPSQPSLPSLPALQLLPLSGNRDGPLPPLQLEGLRADRFFGSAGRNAALPGPSSGAPGAPLASPYTGDQTTAFGDFRREADYSREGKYAGSAALYPLKLLLSEVTMPPMPTPPAPSFTSILNEGPDFQDDAPPSSFSCSSTSTSTISTTASACSSALPYFTAAATCSSSSFASSSSTAAATSSVTAASTSNSNNKRPAIHIKDDFMQLPQPTKKPKAHQAPLMPPIINGLLEPPPHVTIFPPIESSAFDDTDAGQSKLLHELSYSPPGPRLSPEPDQPVTKPRTTRKRSSKPRRKWSEEETNHLLRGVDRHGVGKWTSILDDPDFHFNSRSAGDLKDRFRTCCPEEMRVTDVDEGQFSARRRQLRNPFRQLTSPQKTPENMAPETSPAEGGTLSGKDSAAGASCETDEPPIKKSRAHRMKVSDLAGLGITGPFRRARRRERTAFSNRDDQEILQGLETYGPSWSKIQRDKRFHLGTRQPTDLRDRVRNKYPYIYQRIEKGVFQPKDVSVTNILEPIVNTNIVHSFKPRTAAAAPSLTLTANSSASRGAAQEEPPKWLFQTAGSAEQQQQPQQQQQAPRDSDEPPPSAPGGEMGIARLLLDDGRSTPSIT</sequence>
<keyword evidence="1" id="KW-0539">Nucleus</keyword>
<comment type="caution">
    <text evidence="5">The sequence shown here is derived from an EMBL/GenBank/DDBJ whole genome shotgun (WGS) entry which is preliminary data.</text>
</comment>
<evidence type="ECO:0000259" key="3">
    <source>
        <dbReference type="PROSITE" id="PS50090"/>
    </source>
</evidence>
<feature type="region of interest" description="Disordered" evidence="2">
    <location>
        <begin position="180"/>
        <end position="200"/>
    </location>
</feature>
<dbReference type="InterPro" id="IPR052450">
    <property type="entry name" value="TRBD-Containing_Protein"/>
</dbReference>
<dbReference type="Proteomes" id="UP001642720">
    <property type="component" value="Unassembled WGS sequence"/>
</dbReference>
<dbReference type="InterPro" id="IPR017930">
    <property type="entry name" value="Myb_dom"/>
</dbReference>
<evidence type="ECO:0000259" key="4">
    <source>
        <dbReference type="PROSITE" id="PS51294"/>
    </source>
</evidence>
<dbReference type="SMART" id="SM00717">
    <property type="entry name" value="SANT"/>
    <property type="match status" value="2"/>
</dbReference>
<dbReference type="SUPFAM" id="SSF46689">
    <property type="entry name" value="Homeodomain-like"/>
    <property type="match status" value="2"/>
</dbReference>
<accession>A0ABY2H6M6</accession>
<feature type="region of interest" description="Disordered" evidence="2">
    <location>
        <begin position="104"/>
        <end position="129"/>
    </location>
</feature>
<dbReference type="Pfam" id="PF00249">
    <property type="entry name" value="Myb_DNA-binding"/>
    <property type="match status" value="1"/>
</dbReference>
<proteinExistence type="predicted"/>
<reference evidence="5 6" key="1">
    <citation type="submission" date="2018-01" db="EMBL/GenBank/DDBJ databases">
        <title>Genome characterization of the sugarcane-associated fungus Trichoderma ghanense CCMA-1212 and their application in lignocelulose bioconversion.</title>
        <authorList>
            <person name="Steindorff A.S."/>
            <person name="Mendes T.D."/>
            <person name="Vilela E.S.D."/>
            <person name="Rodrigues D.S."/>
            <person name="Formighieri E.F."/>
            <person name="Melo I.S."/>
            <person name="Favaro L.C.L."/>
        </authorList>
    </citation>
    <scope>NUCLEOTIDE SEQUENCE [LARGE SCALE GENOMIC DNA]</scope>
    <source>
        <strain evidence="5 6">CCMA-1212</strain>
    </source>
</reference>